<dbReference type="CDD" id="cd05399">
    <property type="entry name" value="NT_Rel-Spo_like"/>
    <property type="match status" value="1"/>
</dbReference>
<feature type="domain" description="TGS" evidence="2">
    <location>
        <begin position="409"/>
        <end position="472"/>
    </location>
</feature>
<dbReference type="Gene3D" id="1.10.3210.10">
    <property type="entry name" value="Hypothetical protein af1432"/>
    <property type="match status" value="1"/>
</dbReference>
<dbReference type="InterPro" id="IPR043519">
    <property type="entry name" value="NT_sf"/>
</dbReference>
<accession>A0A1T4MCF3</accession>
<dbReference type="RefSeq" id="WP_078736656.1">
    <property type="nucleotide sequence ID" value="NZ_FUXE01000006.1"/>
</dbReference>
<evidence type="ECO:0000313" key="4">
    <source>
        <dbReference type="Proteomes" id="UP000190121"/>
    </source>
</evidence>
<evidence type="ECO:0000259" key="2">
    <source>
        <dbReference type="PROSITE" id="PS51880"/>
    </source>
</evidence>
<dbReference type="Gene3D" id="3.30.460.10">
    <property type="entry name" value="Beta Polymerase, domain 2"/>
    <property type="match status" value="1"/>
</dbReference>
<dbReference type="EMBL" id="FUXE01000006">
    <property type="protein sequence ID" value="SJZ64556.1"/>
    <property type="molecule type" value="Genomic_DNA"/>
</dbReference>
<dbReference type="FunFam" id="3.10.20.30:FF:000002">
    <property type="entry name" value="GTP pyrophosphokinase (RelA/SpoT)"/>
    <property type="match status" value="1"/>
</dbReference>
<dbReference type="Pfam" id="PF13328">
    <property type="entry name" value="HD_4"/>
    <property type="match status" value="1"/>
</dbReference>
<dbReference type="SMART" id="SM00954">
    <property type="entry name" value="RelA_SpoT"/>
    <property type="match status" value="1"/>
</dbReference>
<dbReference type="Pfam" id="PF04607">
    <property type="entry name" value="RelA_SpoT"/>
    <property type="match status" value="1"/>
</dbReference>
<dbReference type="PANTHER" id="PTHR21262">
    <property type="entry name" value="GUANOSINE-3',5'-BIS DIPHOSPHATE 3'-PYROPHOSPHOHYDROLASE"/>
    <property type="match status" value="1"/>
</dbReference>
<keyword evidence="3" id="KW-0808">Transferase</keyword>
<proteinExistence type="inferred from homology"/>
<dbReference type="PROSITE" id="PS51880">
    <property type="entry name" value="TGS"/>
    <property type="match status" value="1"/>
</dbReference>
<dbReference type="InterPro" id="IPR012676">
    <property type="entry name" value="TGS-like"/>
</dbReference>
<dbReference type="SUPFAM" id="SSF81271">
    <property type="entry name" value="TGS-like"/>
    <property type="match status" value="1"/>
</dbReference>
<reference evidence="4" key="1">
    <citation type="submission" date="2017-02" db="EMBL/GenBank/DDBJ databases">
        <authorList>
            <person name="Varghese N."/>
            <person name="Submissions S."/>
        </authorList>
    </citation>
    <scope>NUCLEOTIDE SEQUENCE [LARGE SCALE GENOMIC DNA]</scope>
    <source>
        <strain evidence="4">ATCC 51356</strain>
    </source>
</reference>
<dbReference type="CDD" id="cd01668">
    <property type="entry name" value="TGS_RSH"/>
    <property type="match status" value="1"/>
</dbReference>
<dbReference type="GO" id="GO:0015969">
    <property type="term" value="P:guanosine tetraphosphate metabolic process"/>
    <property type="evidence" value="ECO:0007669"/>
    <property type="project" value="InterPro"/>
</dbReference>
<evidence type="ECO:0000313" key="3">
    <source>
        <dbReference type="EMBL" id="SJZ64556.1"/>
    </source>
</evidence>
<keyword evidence="4" id="KW-1185">Reference proteome</keyword>
<dbReference type="InterPro" id="IPR033655">
    <property type="entry name" value="TGS_RelA/SpoT"/>
</dbReference>
<dbReference type="InterPro" id="IPR012675">
    <property type="entry name" value="Beta-grasp_dom_sf"/>
</dbReference>
<dbReference type="PANTHER" id="PTHR21262:SF31">
    <property type="entry name" value="GTP PYROPHOSPHOKINASE"/>
    <property type="match status" value="1"/>
</dbReference>
<dbReference type="OrthoDB" id="9805041at2"/>
<dbReference type="InterPro" id="IPR007685">
    <property type="entry name" value="RelA_SpoT"/>
</dbReference>
<protein>
    <submittedName>
        <fullName evidence="3">GTP pyrophosphokinase</fullName>
    </submittedName>
</protein>
<dbReference type="GO" id="GO:0005886">
    <property type="term" value="C:plasma membrane"/>
    <property type="evidence" value="ECO:0007669"/>
    <property type="project" value="TreeGrafter"/>
</dbReference>
<dbReference type="Pfam" id="PF02824">
    <property type="entry name" value="TGS"/>
    <property type="match status" value="1"/>
</dbReference>
<keyword evidence="3" id="KW-0418">Kinase</keyword>
<gene>
    <name evidence="3" type="ORF">SAMN02745171_00709</name>
</gene>
<dbReference type="SUPFAM" id="SSF109604">
    <property type="entry name" value="HD-domain/PDEase-like"/>
    <property type="match status" value="1"/>
</dbReference>
<dbReference type="STRING" id="29524.SAMN02745171_00709"/>
<dbReference type="AlphaFoldDB" id="A0A1T4MCF3"/>
<organism evidence="3 4">
    <name type="scientific">Porphyromonas circumdentaria</name>
    <dbReference type="NCBI Taxonomy" id="29524"/>
    <lineage>
        <taxon>Bacteria</taxon>
        <taxon>Pseudomonadati</taxon>
        <taxon>Bacteroidota</taxon>
        <taxon>Bacteroidia</taxon>
        <taxon>Bacteroidales</taxon>
        <taxon>Porphyromonadaceae</taxon>
        <taxon>Porphyromonas</taxon>
    </lineage>
</organism>
<evidence type="ECO:0000256" key="1">
    <source>
        <dbReference type="ARBA" id="ARBA00007476"/>
    </source>
</evidence>
<comment type="similarity">
    <text evidence="1">Belongs to the RelA/SpoT family.</text>
</comment>
<sequence length="754" mass="87108">MSDLFLKDQTEGRDYFSGEEKKRLLEVYRRLKTCGHLVYDYRSYRSLLTDLLLKGCWSRDEFGYNGFLRHLETALIAVEELGLSAISVSAILFYRAVQKEFYSLQEVERLTSKSTADLIEKMLQTEKIYMRRTSLEGDLFRELLLSVAEDARVLLLIIADRLYRMRTAKDYLPEEKRKEQAVEVGTYFLPLIHKLGLYAIKGELEDLYLKYTDPDSFYWIKNKLGETKTNREKYLNNFLALLKKHLDKGRASRWQYTIKSRTKSIYSIHNKIKTKGVDFDNIFDLTAIRIILDVPLKKELEACWHVYSVVTDAFEPDIKRLRDWITHPKDNGYESLQITVKGPEGRFIEVQIRTVRMDEIAERGVAAHWRYKGLKGEGEFDSSLTSVRKFLEKSPNEALISDEKYRIKATESVFVFTPLGELKKLSSGATVLDFAFSIHGNVGSHAVSAIVNGRNVSLRTELHNGDTVNIITSRNQYPREDWLQFVVSSSARAHIRRKIRERKEKGLAAARELLDRRFRNRKLIYNERVFLQVVYRWKYTSSKDFFIDLSDGKVDIVTFLSEYEREYESLHKALEIQEQQRLDAPLSYEEVKTGDDAHKDNTITGKGDGSVLIVDMNIKGLDYTLAQCCNPQYGDSIVAYPTRNGIRIHRCSCPNMPNLIENNPEKILPAQWNGLGVNPTKAHIHIEGINSMDLVARIISLFNHSVGIRLLSYNIKPNEALMYGEFTVQALRPHLNALRNRLNTLPGVHNTRIV</sequence>
<name>A0A1T4MCF3_9PORP</name>
<dbReference type="SUPFAM" id="SSF81301">
    <property type="entry name" value="Nucleotidyltransferase"/>
    <property type="match status" value="1"/>
</dbReference>
<dbReference type="Gene3D" id="3.10.20.30">
    <property type="match status" value="1"/>
</dbReference>
<dbReference type="InterPro" id="IPR004095">
    <property type="entry name" value="TGS"/>
</dbReference>
<dbReference type="Proteomes" id="UP000190121">
    <property type="component" value="Unassembled WGS sequence"/>
</dbReference>
<dbReference type="GO" id="GO:0016301">
    <property type="term" value="F:kinase activity"/>
    <property type="evidence" value="ECO:0007669"/>
    <property type="project" value="UniProtKB-KW"/>
</dbReference>